<dbReference type="PANTHER" id="PTHR43434:SF1">
    <property type="entry name" value="PHOSPHOGLYCOLATE PHOSPHATASE"/>
    <property type="match status" value="1"/>
</dbReference>
<gene>
    <name evidence="1" type="ORF">PWYN_04005</name>
</gene>
<dbReference type="InterPro" id="IPR023214">
    <property type="entry name" value="HAD_sf"/>
</dbReference>
<dbReference type="SFLD" id="SFLDS00003">
    <property type="entry name" value="Haloacid_Dehalogenase"/>
    <property type="match status" value="1"/>
</dbReference>
<dbReference type="eggNOG" id="COG0546">
    <property type="taxonomic scope" value="Bacteria"/>
</dbReference>
<organism evidence="1 2">
    <name type="scientific">Paenibacillus wynnii</name>
    <dbReference type="NCBI Taxonomy" id="268407"/>
    <lineage>
        <taxon>Bacteria</taxon>
        <taxon>Bacillati</taxon>
        <taxon>Bacillota</taxon>
        <taxon>Bacilli</taxon>
        <taxon>Bacillales</taxon>
        <taxon>Paenibacillaceae</taxon>
        <taxon>Paenibacillus</taxon>
    </lineage>
</organism>
<proteinExistence type="predicted"/>
<evidence type="ECO:0000313" key="2">
    <source>
        <dbReference type="Proteomes" id="UP000029734"/>
    </source>
</evidence>
<dbReference type="AlphaFoldDB" id="A0A098M7U8"/>
<dbReference type="NCBIfam" id="TIGR01549">
    <property type="entry name" value="HAD-SF-IA-v1"/>
    <property type="match status" value="1"/>
</dbReference>
<dbReference type="Gene3D" id="3.40.50.1000">
    <property type="entry name" value="HAD superfamily/HAD-like"/>
    <property type="match status" value="1"/>
</dbReference>
<dbReference type="EMBL" id="JQCR01000002">
    <property type="protein sequence ID" value="KGE18620.1"/>
    <property type="molecule type" value="Genomic_DNA"/>
</dbReference>
<dbReference type="InterPro" id="IPR036412">
    <property type="entry name" value="HAD-like_sf"/>
</dbReference>
<dbReference type="PANTHER" id="PTHR43434">
    <property type="entry name" value="PHOSPHOGLYCOLATE PHOSPHATASE"/>
    <property type="match status" value="1"/>
</dbReference>
<dbReference type="SFLD" id="SFLDG01129">
    <property type="entry name" value="C1.5:_HAD__Beta-PGM__Phosphata"/>
    <property type="match status" value="1"/>
</dbReference>
<reference evidence="1 2" key="2">
    <citation type="submission" date="2014-10" db="EMBL/GenBank/DDBJ databases">
        <title>Comparative genomics of the Paenibacillus odorifer group.</title>
        <authorList>
            <person name="Tsai Y.-C."/>
            <person name="Martin N."/>
            <person name="Korlach J."/>
            <person name="Wiedmann M."/>
        </authorList>
    </citation>
    <scope>NUCLEOTIDE SEQUENCE [LARGE SCALE GENOMIC DNA]</scope>
    <source>
        <strain evidence="1 2">DSM 18334</strain>
    </source>
</reference>
<sequence length="255" mass="27769">MPFFHVNNRSVPCKGILFDKDGTLLDFMTMWGAWAELVLCGMEDAIALEGSRFSGNASKLLGTEHDAEGRVIGYDPGGPLPMATTEETHGILAWQLYSAGVPWNDALTRVISISSEAMKEVRRRRIAAPLRGLLPFLQQCAGASLKLGVVTSDESETTFEHLEWLGITSYFGSVVTRDRVNRGKPAPEMVELACRELGLAPHETILIGDSNADMQMGKAADLCLTVGISGKDGRMEHLLNADTVITDFTELMITP</sequence>
<comment type="caution">
    <text evidence="1">The sequence shown here is derived from an EMBL/GenBank/DDBJ whole genome shotgun (WGS) entry which is preliminary data.</text>
</comment>
<keyword evidence="2" id="KW-1185">Reference proteome</keyword>
<dbReference type="NCBIfam" id="TIGR01509">
    <property type="entry name" value="HAD-SF-IA-v3"/>
    <property type="match status" value="1"/>
</dbReference>
<dbReference type="STRING" id="268407.PWYN_04005"/>
<dbReference type="InterPro" id="IPR050155">
    <property type="entry name" value="HAD-like_hydrolase_sf"/>
</dbReference>
<dbReference type="GO" id="GO:0008967">
    <property type="term" value="F:phosphoglycolate phosphatase activity"/>
    <property type="evidence" value="ECO:0007669"/>
    <property type="project" value="TreeGrafter"/>
</dbReference>
<protein>
    <submittedName>
        <fullName evidence="1">Haloacid dehalogenase</fullName>
    </submittedName>
</protein>
<dbReference type="InterPro" id="IPR006439">
    <property type="entry name" value="HAD-SF_hydro_IA"/>
</dbReference>
<reference evidence="1 2" key="1">
    <citation type="submission" date="2014-08" db="EMBL/GenBank/DDBJ databases">
        <authorList>
            <person name="den Bakker H.C."/>
        </authorList>
    </citation>
    <scope>NUCLEOTIDE SEQUENCE [LARGE SCALE GENOMIC DNA]</scope>
    <source>
        <strain evidence="1 2">DSM 18334</strain>
    </source>
</reference>
<name>A0A098M7U8_9BACL</name>
<dbReference type="RefSeq" id="WP_036648722.1">
    <property type="nucleotide sequence ID" value="NZ_JQCR01000002.1"/>
</dbReference>
<evidence type="ECO:0000313" key="1">
    <source>
        <dbReference type="EMBL" id="KGE18620.1"/>
    </source>
</evidence>
<accession>A0A098M7U8</accession>
<dbReference type="OrthoDB" id="9797743at2"/>
<dbReference type="Proteomes" id="UP000029734">
    <property type="component" value="Unassembled WGS sequence"/>
</dbReference>
<dbReference type="GO" id="GO:0006281">
    <property type="term" value="P:DNA repair"/>
    <property type="evidence" value="ECO:0007669"/>
    <property type="project" value="TreeGrafter"/>
</dbReference>
<dbReference type="Pfam" id="PF00702">
    <property type="entry name" value="Hydrolase"/>
    <property type="match status" value="1"/>
</dbReference>
<dbReference type="SUPFAM" id="SSF56784">
    <property type="entry name" value="HAD-like"/>
    <property type="match status" value="1"/>
</dbReference>